<dbReference type="Pfam" id="PF04266">
    <property type="entry name" value="ASCH"/>
    <property type="match status" value="1"/>
</dbReference>
<comment type="caution">
    <text evidence="2">The sequence shown here is derived from an EMBL/GenBank/DDBJ whole genome shotgun (WGS) entry which is preliminary data.</text>
</comment>
<protein>
    <recommendedName>
        <fullName evidence="1">ASCH domain-containing protein</fullName>
    </recommendedName>
</protein>
<evidence type="ECO:0000313" key="3">
    <source>
        <dbReference type="Proteomes" id="UP000248706"/>
    </source>
</evidence>
<keyword evidence="3" id="KW-1185">Reference proteome</keyword>
<dbReference type="InterPro" id="IPR007374">
    <property type="entry name" value="ASCH_domain"/>
</dbReference>
<proteinExistence type="predicted"/>
<evidence type="ECO:0000313" key="2">
    <source>
        <dbReference type="EMBL" id="RAQ95823.1"/>
    </source>
</evidence>
<dbReference type="Gene3D" id="2.30.130.30">
    <property type="entry name" value="Hypothetical protein"/>
    <property type="match status" value="1"/>
</dbReference>
<feature type="domain" description="ASCH" evidence="1">
    <location>
        <begin position="6"/>
        <end position="108"/>
    </location>
</feature>
<dbReference type="RefSeq" id="WP_189361599.1">
    <property type="nucleotide sequence ID" value="NZ_MCIF01000002.1"/>
</dbReference>
<gene>
    <name evidence="2" type="ORF">A4R35_09770</name>
</gene>
<name>A0A328VJM1_9CHLR</name>
<dbReference type="SUPFAM" id="SSF88697">
    <property type="entry name" value="PUA domain-like"/>
    <property type="match status" value="1"/>
</dbReference>
<dbReference type="InterPro" id="IPR015947">
    <property type="entry name" value="PUA-like_sf"/>
</dbReference>
<evidence type="ECO:0000259" key="1">
    <source>
        <dbReference type="Pfam" id="PF04266"/>
    </source>
</evidence>
<dbReference type="EMBL" id="MCIF01000002">
    <property type="protein sequence ID" value="RAQ95823.1"/>
    <property type="molecule type" value="Genomic_DNA"/>
</dbReference>
<dbReference type="AlphaFoldDB" id="A0A328VJM1"/>
<reference evidence="2 3" key="1">
    <citation type="submission" date="2016-08" db="EMBL/GenBank/DDBJ databases">
        <title>Analysis of Carbohydrate Active Enzymes in Thermogemmatispora T81 Reveals Carbohydrate Degradation Ability.</title>
        <authorList>
            <person name="Tomazini A."/>
            <person name="Lal S."/>
            <person name="Stott M."/>
            <person name="Henrissat B."/>
            <person name="Polikarpov I."/>
            <person name="Sparling R."/>
            <person name="Levin D.B."/>
        </authorList>
    </citation>
    <scope>NUCLEOTIDE SEQUENCE [LARGE SCALE GENOMIC DNA]</scope>
    <source>
        <strain evidence="2 3">T81</strain>
    </source>
</reference>
<sequence>MRVMRIRRPSYDAIMAGQKTLEVRVGYDHIKRYQGGEVIQLETSGASATLRIKAIRTYANFEEMLAVEEWQKIAPDAGDASTALRLIREIYPPEKEALGVYVFEVEPVTD</sequence>
<dbReference type="Proteomes" id="UP000248706">
    <property type="component" value="Unassembled WGS sequence"/>
</dbReference>
<accession>A0A328VJM1</accession>
<organism evidence="2 3">
    <name type="scientific">Thermogemmatispora tikiterensis</name>
    <dbReference type="NCBI Taxonomy" id="1825093"/>
    <lineage>
        <taxon>Bacteria</taxon>
        <taxon>Bacillati</taxon>
        <taxon>Chloroflexota</taxon>
        <taxon>Ktedonobacteria</taxon>
        <taxon>Thermogemmatisporales</taxon>
        <taxon>Thermogemmatisporaceae</taxon>
        <taxon>Thermogemmatispora</taxon>
    </lineage>
</organism>